<organism evidence="2 3">
    <name type="scientific">Carpinus fangiana</name>
    <dbReference type="NCBI Taxonomy" id="176857"/>
    <lineage>
        <taxon>Eukaryota</taxon>
        <taxon>Viridiplantae</taxon>
        <taxon>Streptophyta</taxon>
        <taxon>Embryophyta</taxon>
        <taxon>Tracheophyta</taxon>
        <taxon>Spermatophyta</taxon>
        <taxon>Magnoliopsida</taxon>
        <taxon>eudicotyledons</taxon>
        <taxon>Gunneridae</taxon>
        <taxon>Pentapetalae</taxon>
        <taxon>rosids</taxon>
        <taxon>fabids</taxon>
        <taxon>Fagales</taxon>
        <taxon>Betulaceae</taxon>
        <taxon>Carpinus</taxon>
    </lineage>
</organism>
<feature type="compositionally biased region" description="Basic and acidic residues" evidence="1">
    <location>
        <begin position="87"/>
        <end position="103"/>
    </location>
</feature>
<dbReference type="AlphaFoldDB" id="A0A5N6QTF7"/>
<dbReference type="SUPFAM" id="SSF46689">
    <property type="entry name" value="Homeodomain-like"/>
    <property type="match status" value="1"/>
</dbReference>
<feature type="compositionally biased region" description="Polar residues" evidence="1">
    <location>
        <begin position="39"/>
        <end position="48"/>
    </location>
</feature>
<feature type="compositionally biased region" description="Basic and acidic residues" evidence="1">
    <location>
        <begin position="204"/>
        <end position="228"/>
    </location>
</feature>
<feature type="region of interest" description="Disordered" evidence="1">
    <location>
        <begin position="1"/>
        <end position="228"/>
    </location>
</feature>
<keyword evidence="3" id="KW-1185">Reference proteome</keyword>
<sequence length="569" mass="64457">MKQAHQVFVKMPTRNPIVGIEQPKTLRRSPRFIHHKTTAEPQRPTTLRKSPRLHPKNTTSEPEDRKTPKSKSRNHRARSPGPLLSSAKDKRDYPENDSKKMSKSDYGTRNVANLCSGSRRHPRLNNEVEGSKSLRRSPRLSYQKNLVNECTEYSEKFSEKTRKSDIGLSSGGLSSGSSKSPSSNCSIEGVGGLRRSQRVSNQRNVDDEHVEKSGSAKSSDKVDLSDDGKAERGVISCEYIVGKRERQTKGSSIGPEAFMVKGEERKAKEIGVNKKRKRDEEDSGISNGWTKEQELELQRAYFTAKPTPHFWKKVSKLVPGKSEQECFDKVHSENLTPLQPRPRSRSKKAKYSPLQHVSLSASRLLEPRVKMLRCSKQKTHLAQKTVRHLLQKHYHVDQEYEADLFSVLEPNMDPSAQAFQPGFILSTPKRLQEEQGFLQKFRERSSSSRKKSLSRFSSSSMTSLVSPPVLKQVKNRVLHEKYIDQLHCREAKRRAASARAEKSFVVKDDTKDHVQNLDMVKAAKNALQSEARCVINQYRLLQANALSSSDFNDDDGVDTNDHDESDDGI</sequence>
<feature type="region of interest" description="Disordered" evidence="1">
    <location>
        <begin position="271"/>
        <end position="290"/>
    </location>
</feature>
<name>A0A5N6QTF7_9ROSI</name>
<accession>A0A5N6QTF7</accession>
<feature type="compositionally biased region" description="Acidic residues" evidence="1">
    <location>
        <begin position="551"/>
        <end position="569"/>
    </location>
</feature>
<feature type="region of interest" description="Disordered" evidence="1">
    <location>
        <begin position="548"/>
        <end position="569"/>
    </location>
</feature>
<protein>
    <recommendedName>
        <fullName evidence="4">Myb-like domain-containing protein</fullName>
    </recommendedName>
</protein>
<feature type="compositionally biased region" description="Polar residues" evidence="1">
    <location>
        <begin position="105"/>
        <end position="116"/>
    </location>
</feature>
<dbReference type="InterPro" id="IPR009057">
    <property type="entry name" value="Homeodomain-like_sf"/>
</dbReference>
<evidence type="ECO:0000313" key="3">
    <source>
        <dbReference type="Proteomes" id="UP000327013"/>
    </source>
</evidence>
<feature type="region of interest" description="Disordered" evidence="1">
    <location>
        <begin position="330"/>
        <end position="353"/>
    </location>
</feature>
<proteinExistence type="predicted"/>
<reference evidence="2 3" key="1">
    <citation type="submission" date="2019-06" db="EMBL/GenBank/DDBJ databases">
        <title>A chromosomal-level reference genome of Carpinus fangiana (Coryloideae, Betulaceae).</title>
        <authorList>
            <person name="Yang X."/>
            <person name="Wang Z."/>
            <person name="Zhang L."/>
            <person name="Hao G."/>
            <person name="Liu J."/>
            <person name="Yang Y."/>
        </authorList>
    </citation>
    <scope>NUCLEOTIDE SEQUENCE [LARGE SCALE GENOMIC DNA]</scope>
    <source>
        <strain evidence="2">Cfa_2016G</strain>
        <tissue evidence="2">Leaf</tissue>
    </source>
</reference>
<feature type="compositionally biased region" description="Basic residues" evidence="1">
    <location>
        <begin position="68"/>
        <end position="78"/>
    </location>
</feature>
<dbReference type="CDD" id="cd00167">
    <property type="entry name" value="SANT"/>
    <property type="match status" value="1"/>
</dbReference>
<dbReference type="Gene3D" id="1.10.10.60">
    <property type="entry name" value="Homeodomain-like"/>
    <property type="match status" value="1"/>
</dbReference>
<feature type="compositionally biased region" description="Basic and acidic residues" evidence="1">
    <location>
        <begin position="153"/>
        <end position="165"/>
    </location>
</feature>
<dbReference type="EMBL" id="CM017322">
    <property type="protein sequence ID" value="KAE8010455.1"/>
    <property type="molecule type" value="Genomic_DNA"/>
</dbReference>
<gene>
    <name evidence="2" type="ORF">FH972_006826</name>
</gene>
<feature type="compositionally biased region" description="Low complexity" evidence="1">
    <location>
        <begin position="175"/>
        <end position="186"/>
    </location>
</feature>
<dbReference type="Proteomes" id="UP000327013">
    <property type="component" value="Chromosome 2"/>
</dbReference>
<evidence type="ECO:0000313" key="2">
    <source>
        <dbReference type="EMBL" id="KAE8010455.1"/>
    </source>
</evidence>
<feature type="compositionally biased region" description="Basic residues" evidence="1">
    <location>
        <begin position="25"/>
        <end position="36"/>
    </location>
</feature>
<dbReference type="InterPro" id="IPR001005">
    <property type="entry name" value="SANT/Myb"/>
</dbReference>
<dbReference type="OrthoDB" id="552191at2759"/>
<feature type="region of interest" description="Disordered" evidence="1">
    <location>
        <begin position="439"/>
        <end position="461"/>
    </location>
</feature>
<evidence type="ECO:0008006" key="4">
    <source>
        <dbReference type="Google" id="ProtNLM"/>
    </source>
</evidence>
<evidence type="ECO:0000256" key="1">
    <source>
        <dbReference type="SAM" id="MobiDB-lite"/>
    </source>
</evidence>